<comment type="similarity">
    <text evidence="2 13">Belongs to the type III secretion exporter family.</text>
</comment>
<keyword evidence="15" id="KW-0969">Cilium</keyword>
<keyword evidence="9 13" id="KW-1133">Transmembrane helix</keyword>
<evidence type="ECO:0000256" key="4">
    <source>
        <dbReference type="ARBA" id="ARBA00022448"/>
    </source>
</evidence>
<name>A0A1Y0CWK6_9GAMM</name>
<evidence type="ECO:0000256" key="3">
    <source>
        <dbReference type="ARBA" id="ARBA00021622"/>
    </source>
</evidence>
<evidence type="ECO:0000256" key="14">
    <source>
        <dbReference type="SAM" id="MobiDB-lite"/>
    </source>
</evidence>
<evidence type="ECO:0000256" key="10">
    <source>
        <dbReference type="ARBA" id="ARBA00023136"/>
    </source>
</evidence>
<gene>
    <name evidence="13" type="primary">flhB</name>
    <name evidence="15" type="ORF">CBP12_05785</name>
</gene>
<dbReference type="KEGG" id="ocm:CBP12_05785"/>
<dbReference type="InterPro" id="IPR029025">
    <property type="entry name" value="T3SS_substrate_exporter_C"/>
</dbReference>
<reference evidence="16" key="1">
    <citation type="submission" date="2017-05" db="EMBL/GenBank/DDBJ databases">
        <authorList>
            <person name="Sung H."/>
        </authorList>
    </citation>
    <scope>NUCLEOTIDE SEQUENCE [LARGE SCALE GENOMIC DNA]</scope>
    <source>
        <strain evidence="16">AMac2203</strain>
    </source>
</reference>
<sequence length="381" mass="42085">MAESDGQEKTEQPTAEKIRKAREKGQIPRSKELGTAAVLLSGAFGLMMVGDALALALFKVFKANFSLDRAAIFDPQTMLPAFRDSLIALLWPLMGLFAIVLVAALVGNSLLGGINFSSEAMMPKLNKMSPAKGLKRMFGVQSMVELLKSIAKVVFIATLAISVLWGQFDNILRLSNESLPHAMVDATSLVLKMGLVLCLALLPIVAIDVPFQIWNHTRQLKMTLQEIKDEYKNSEGKPEVKGRIRRMQQEMANRRMMADVPDADVVVVNPQHFSVALRYDKFMPGAAPQVVAKGQDEIALKIREIAREYEIPVISSPPLTRAIYFSTKIGGEIPEGLFVAVAQVLAYVFQLNNWRKGQGRKPTALKDDLPIPDDLKVDEAR</sequence>
<accession>A0A1Y0CWK6</accession>
<dbReference type="PANTHER" id="PTHR30531">
    <property type="entry name" value="FLAGELLAR BIOSYNTHETIC PROTEIN FLHB"/>
    <property type="match status" value="1"/>
</dbReference>
<dbReference type="PANTHER" id="PTHR30531:SF12">
    <property type="entry name" value="FLAGELLAR BIOSYNTHETIC PROTEIN FLHB"/>
    <property type="match status" value="1"/>
</dbReference>
<feature type="transmembrane region" description="Helical" evidence="13">
    <location>
        <begin position="188"/>
        <end position="211"/>
    </location>
</feature>
<feature type="region of interest" description="Disordered" evidence="14">
    <location>
        <begin position="1"/>
        <end position="27"/>
    </location>
</feature>
<evidence type="ECO:0000313" key="16">
    <source>
        <dbReference type="Proteomes" id="UP000243793"/>
    </source>
</evidence>
<evidence type="ECO:0000256" key="7">
    <source>
        <dbReference type="ARBA" id="ARBA00022795"/>
    </source>
</evidence>
<evidence type="ECO:0000256" key="12">
    <source>
        <dbReference type="ARBA" id="ARBA00025078"/>
    </source>
</evidence>
<feature type="compositionally biased region" description="Basic and acidic residues" evidence="14">
    <location>
        <begin position="364"/>
        <end position="381"/>
    </location>
</feature>
<dbReference type="Proteomes" id="UP000243793">
    <property type="component" value="Chromosome"/>
</dbReference>
<keyword evidence="4 13" id="KW-0813">Transport</keyword>
<evidence type="ECO:0000256" key="2">
    <source>
        <dbReference type="ARBA" id="ARBA00010690"/>
    </source>
</evidence>
<keyword evidence="15" id="KW-0282">Flagellum</keyword>
<evidence type="ECO:0000256" key="9">
    <source>
        <dbReference type="ARBA" id="ARBA00022989"/>
    </source>
</evidence>
<dbReference type="NCBIfam" id="TIGR00328">
    <property type="entry name" value="flhB"/>
    <property type="match status" value="1"/>
</dbReference>
<keyword evidence="5 13" id="KW-1003">Cell membrane</keyword>
<keyword evidence="6 13" id="KW-0812">Transmembrane</keyword>
<dbReference type="Pfam" id="PF01312">
    <property type="entry name" value="Bac_export_2"/>
    <property type="match status" value="1"/>
</dbReference>
<evidence type="ECO:0000256" key="6">
    <source>
        <dbReference type="ARBA" id="ARBA00022692"/>
    </source>
</evidence>
<dbReference type="PRINTS" id="PR00950">
    <property type="entry name" value="TYPE3IMSPROT"/>
</dbReference>
<evidence type="ECO:0000256" key="5">
    <source>
        <dbReference type="ARBA" id="ARBA00022475"/>
    </source>
</evidence>
<dbReference type="GO" id="GO:0044780">
    <property type="term" value="P:bacterial-type flagellum assembly"/>
    <property type="evidence" value="ECO:0007669"/>
    <property type="project" value="InterPro"/>
</dbReference>
<dbReference type="EMBL" id="CP021376">
    <property type="protein sequence ID" value="ART79721.1"/>
    <property type="molecule type" value="Genomic_DNA"/>
</dbReference>
<proteinExistence type="inferred from homology"/>
<dbReference type="SUPFAM" id="SSF160544">
    <property type="entry name" value="EscU C-terminal domain-like"/>
    <property type="match status" value="1"/>
</dbReference>
<feature type="transmembrane region" description="Helical" evidence="13">
    <location>
        <begin position="33"/>
        <end position="58"/>
    </location>
</feature>
<dbReference type="InterPro" id="IPR006136">
    <property type="entry name" value="FlhB"/>
</dbReference>
<dbReference type="GO" id="GO:0005886">
    <property type="term" value="C:plasma membrane"/>
    <property type="evidence" value="ECO:0007669"/>
    <property type="project" value="UniProtKB-SubCell"/>
</dbReference>
<protein>
    <recommendedName>
        <fullName evidence="3 13">Flagellar biosynthetic protein FlhB</fullName>
    </recommendedName>
</protein>
<keyword evidence="15" id="KW-0966">Cell projection</keyword>
<dbReference type="RefSeq" id="WP_086963595.1">
    <property type="nucleotide sequence ID" value="NZ_CP021376.1"/>
</dbReference>
<keyword evidence="8 13" id="KW-0653">Protein transport</keyword>
<comment type="subcellular location">
    <subcellularLocation>
        <location evidence="1">Cell membrane</location>
        <topology evidence="1">Multi-pass membrane protein</topology>
    </subcellularLocation>
</comment>
<evidence type="ECO:0000313" key="15">
    <source>
        <dbReference type="EMBL" id="ART79721.1"/>
    </source>
</evidence>
<organism evidence="15 16">
    <name type="scientific">Oceanisphaera avium</name>
    <dbReference type="NCBI Taxonomy" id="1903694"/>
    <lineage>
        <taxon>Bacteria</taxon>
        <taxon>Pseudomonadati</taxon>
        <taxon>Pseudomonadota</taxon>
        <taxon>Gammaproteobacteria</taxon>
        <taxon>Aeromonadales</taxon>
        <taxon>Aeromonadaceae</taxon>
        <taxon>Oceanisphaera</taxon>
    </lineage>
</organism>
<keyword evidence="10 13" id="KW-0472">Membrane</keyword>
<feature type="region of interest" description="Disordered" evidence="14">
    <location>
        <begin position="359"/>
        <end position="381"/>
    </location>
</feature>
<evidence type="ECO:0000256" key="8">
    <source>
        <dbReference type="ARBA" id="ARBA00022927"/>
    </source>
</evidence>
<dbReference type="Gene3D" id="6.10.250.2080">
    <property type="match status" value="1"/>
</dbReference>
<dbReference type="InterPro" id="IPR006135">
    <property type="entry name" value="T3SS_substrate_exporter"/>
</dbReference>
<evidence type="ECO:0000256" key="11">
    <source>
        <dbReference type="ARBA" id="ARBA00023225"/>
    </source>
</evidence>
<keyword evidence="16" id="KW-1185">Reference proteome</keyword>
<dbReference type="OrthoDB" id="9807950at2"/>
<evidence type="ECO:0000256" key="1">
    <source>
        <dbReference type="ARBA" id="ARBA00004651"/>
    </source>
</evidence>
<feature type="transmembrane region" description="Helical" evidence="13">
    <location>
        <begin position="89"/>
        <end position="114"/>
    </location>
</feature>
<keyword evidence="7 13" id="KW-1005">Bacterial flagellum biogenesis</keyword>
<keyword evidence="11 13" id="KW-1006">Bacterial flagellum protein export</keyword>
<dbReference type="GO" id="GO:0009306">
    <property type="term" value="P:protein secretion"/>
    <property type="evidence" value="ECO:0007669"/>
    <property type="project" value="InterPro"/>
</dbReference>
<feature type="transmembrane region" description="Helical" evidence="13">
    <location>
        <begin position="146"/>
        <end position="168"/>
    </location>
</feature>
<dbReference type="AlphaFoldDB" id="A0A1Y0CWK6"/>
<comment type="function">
    <text evidence="12 13">Required for formation of the rod structure in the basal body of the flagellar apparatus. Together with FliI and FliH, may constitute the export apparatus of flagellin.</text>
</comment>
<dbReference type="Gene3D" id="3.40.1690.10">
    <property type="entry name" value="secretion proteins EscU"/>
    <property type="match status" value="1"/>
</dbReference>
<evidence type="ECO:0000256" key="13">
    <source>
        <dbReference type="RuleBase" id="RU364091"/>
    </source>
</evidence>